<keyword evidence="2 3" id="KW-0081">Bacteriolytic enzyme</keyword>
<protein>
    <recommendedName>
        <fullName evidence="3">Lysozyme</fullName>
        <ecNumber evidence="3">3.2.1.17</ecNumber>
    </recommendedName>
</protein>
<dbReference type="Pfam" id="PF00959">
    <property type="entry name" value="Phage_lysozyme"/>
    <property type="match status" value="1"/>
</dbReference>
<keyword evidence="3 4" id="KW-0378">Hydrolase</keyword>
<keyword evidence="3" id="KW-0326">Glycosidase</keyword>
<dbReference type="Proteomes" id="UP001210261">
    <property type="component" value="Unassembled WGS sequence"/>
</dbReference>
<evidence type="ECO:0000313" key="5">
    <source>
        <dbReference type="Proteomes" id="UP001210261"/>
    </source>
</evidence>
<dbReference type="EC" id="3.2.1.17" evidence="3"/>
<comment type="catalytic activity">
    <reaction evidence="3">
        <text>Hydrolysis of (1-&gt;4)-beta-linkages between N-acetylmuramic acid and N-acetyl-D-glucosamine residues in a peptidoglycan and between N-acetyl-D-glucosamine residues in chitodextrins.</text>
        <dbReference type="EC" id="3.2.1.17"/>
    </reaction>
</comment>
<proteinExistence type="inferred from homology"/>
<dbReference type="InterPro" id="IPR023346">
    <property type="entry name" value="Lysozyme-like_dom_sf"/>
</dbReference>
<evidence type="ECO:0000256" key="1">
    <source>
        <dbReference type="ARBA" id="ARBA00022529"/>
    </source>
</evidence>
<dbReference type="InterPro" id="IPR052619">
    <property type="entry name" value="Phage_lysozyme-like"/>
</dbReference>
<accession>A0ABT4VCS2</accession>
<keyword evidence="1 3" id="KW-0929">Antimicrobial</keyword>
<comment type="caution">
    <text evidence="4">The sequence shown here is derived from an EMBL/GenBank/DDBJ whole genome shotgun (WGS) entry which is preliminary data.</text>
</comment>
<dbReference type="PANTHER" id="PTHR37406">
    <property type="entry name" value="T4-TYPE LYSOZYME 1-RELATED"/>
    <property type="match status" value="1"/>
</dbReference>
<evidence type="ECO:0000256" key="2">
    <source>
        <dbReference type="ARBA" id="ARBA00022638"/>
    </source>
</evidence>
<dbReference type="Gene3D" id="1.10.530.40">
    <property type="match status" value="1"/>
</dbReference>
<evidence type="ECO:0000256" key="3">
    <source>
        <dbReference type="RuleBase" id="RU003788"/>
    </source>
</evidence>
<comment type="similarity">
    <text evidence="3">Belongs to the glycosyl hydrolase 24 family.</text>
</comment>
<dbReference type="PANTHER" id="PTHR37406:SF1">
    <property type="entry name" value="T4-TYPE LYSOZYME 1-RELATED"/>
    <property type="match status" value="1"/>
</dbReference>
<keyword evidence="5" id="KW-1185">Reference proteome</keyword>
<name>A0ABT4VCS2_9HELI</name>
<dbReference type="SUPFAM" id="SSF53955">
    <property type="entry name" value="Lysozyme-like"/>
    <property type="match status" value="1"/>
</dbReference>
<organism evidence="4 5">
    <name type="scientific">Helicobacter ibis</name>
    <dbReference type="NCBI Taxonomy" id="2962633"/>
    <lineage>
        <taxon>Bacteria</taxon>
        <taxon>Pseudomonadati</taxon>
        <taxon>Campylobacterota</taxon>
        <taxon>Epsilonproteobacteria</taxon>
        <taxon>Campylobacterales</taxon>
        <taxon>Helicobacteraceae</taxon>
        <taxon>Helicobacter</taxon>
    </lineage>
</organism>
<reference evidence="4 5" key="1">
    <citation type="submission" date="2023-01" db="EMBL/GenBank/DDBJ databases">
        <title>Description of Helicobacter ibis sp. nov. isolated from faecal droppings of black-faced ibis (Theristicus melanopis).</title>
        <authorList>
            <person name="Lopez-Cantillo M."/>
            <person name="Vidal-Veuthey B."/>
            <person name="Mella A."/>
            <person name="De La Haba R."/>
            <person name="Collado L."/>
        </authorList>
    </citation>
    <scope>NUCLEOTIDE SEQUENCE [LARGE SCALE GENOMIC DNA]</scope>
    <source>
        <strain evidence="4 5">A82</strain>
    </source>
</reference>
<dbReference type="RefSeq" id="WP_271020775.1">
    <property type="nucleotide sequence ID" value="NZ_JAQHXR010000001.1"/>
</dbReference>
<dbReference type="GO" id="GO:0016787">
    <property type="term" value="F:hydrolase activity"/>
    <property type="evidence" value="ECO:0007669"/>
    <property type="project" value="UniProtKB-KW"/>
</dbReference>
<evidence type="ECO:0000313" key="4">
    <source>
        <dbReference type="EMBL" id="MDA3968488.1"/>
    </source>
</evidence>
<dbReference type="InterPro" id="IPR002196">
    <property type="entry name" value="Glyco_hydro_24"/>
</dbReference>
<sequence length="154" mass="17764">MKETIEKIIEHTAISEGFVEHVYKCPAGYDTIGYGRNIEANPLSEDEKKMLENGKVSKEVAKEWLRSELERCYKQLDSNFAWFKSLDTARKGALCDMVYNLGFRGFCTFKNTIKAIEARNWNKVAQGLESSKWYRQVGVRSRKIVEIIKSGEIK</sequence>
<gene>
    <name evidence="4" type="ORF">PF021_02230</name>
</gene>
<dbReference type="EMBL" id="JAQHXR010000001">
    <property type="protein sequence ID" value="MDA3968488.1"/>
    <property type="molecule type" value="Genomic_DNA"/>
</dbReference>
<dbReference type="InterPro" id="IPR023347">
    <property type="entry name" value="Lysozyme_dom_sf"/>
</dbReference>